<evidence type="ECO:0000313" key="1">
    <source>
        <dbReference type="EMBL" id="RMZ97991.1"/>
    </source>
</evidence>
<comment type="caution">
    <text evidence="1">The sequence shown here is derived from an EMBL/GenBank/DDBJ whole genome shotgun (WGS) entry which is preliminary data.</text>
</comment>
<dbReference type="Proteomes" id="UP000276133">
    <property type="component" value="Unassembled WGS sequence"/>
</dbReference>
<name>A0A3M7PFW1_BRAPC</name>
<sequence>MTEIIRYSNSSLLNLKQYFYILEIVWSSNKWKQIHKSPQHKLTVQSAITKNNFYSLMKLDLPIDQNLLKQIHLDYHSTEMKIKIIFKDLADQKLEINSLFNRNKRVNGVTLFNK</sequence>
<gene>
    <name evidence="1" type="ORF">BpHYR1_021892</name>
</gene>
<proteinExistence type="predicted"/>
<dbReference type="AlphaFoldDB" id="A0A3M7PFW1"/>
<protein>
    <submittedName>
        <fullName evidence="1">Uncharacterized protein</fullName>
    </submittedName>
</protein>
<reference evidence="1 2" key="1">
    <citation type="journal article" date="2018" name="Sci. Rep.">
        <title>Genomic signatures of local adaptation to the degree of environmental predictability in rotifers.</title>
        <authorList>
            <person name="Franch-Gras L."/>
            <person name="Hahn C."/>
            <person name="Garcia-Roger E.M."/>
            <person name="Carmona M.J."/>
            <person name="Serra M."/>
            <person name="Gomez A."/>
        </authorList>
    </citation>
    <scope>NUCLEOTIDE SEQUENCE [LARGE SCALE GENOMIC DNA]</scope>
    <source>
        <strain evidence="1">HYR1</strain>
    </source>
</reference>
<dbReference type="EMBL" id="REGN01011044">
    <property type="protein sequence ID" value="RMZ97991.1"/>
    <property type="molecule type" value="Genomic_DNA"/>
</dbReference>
<keyword evidence="2" id="KW-1185">Reference proteome</keyword>
<evidence type="ECO:0000313" key="2">
    <source>
        <dbReference type="Proteomes" id="UP000276133"/>
    </source>
</evidence>
<organism evidence="1 2">
    <name type="scientific">Brachionus plicatilis</name>
    <name type="common">Marine rotifer</name>
    <name type="synonym">Brachionus muelleri</name>
    <dbReference type="NCBI Taxonomy" id="10195"/>
    <lineage>
        <taxon>Eukaryota</taxon>
        <taxon>Metazoa</taxon>
        <taxon>Spiralia</taxon>
        <taxon>Gnathifera</taxon>
        <taxon>Rotifera</taxon>
        <taxon>Eurotatoria</taxon>
        <taxon>Monogononta</taxon>
        <taxon>Pseudotrocha</taxon>
        <taxon>Ploima</taxon>
        <taxon>Brachionidae</taxon>
        <taxon>Brachionus</taxon>
    </lineage>
</organism>
<accession>A0A3M7PFW1</accession>